<dbReference type="Gene3D" id="1.20.120.1750">
    <property type="match status" value="1"/>
</dbReference>
<proteinExistence type="predicted"/>
<evidence type="ECO:0000256" key="1">
    <source>
        <dbReference type="ARBA" id="ARBA00022679"/>
    </source>
</evidence>
<dbReference type="SMART" id="SM00360">
    <property type="entry name" value="RRM"/>
    <property type="match status" value="1"/>
</dbReference>
<dbReference type="InterPro" id="IPR011545">
    <property type="entry name" value="DEAD/DEAH_box_helicase_dom"/>
</dbReference>
<keyword evidence="16" id="KW-1185">Reference proteome</keyword>
<dbReference type="Gene3D" id="3.40.50.300">
    <property type="entry name" value="P-loop containing nucleotide triphosphate hydrolases"/>
    <property type="match status" value="2"/>
</dbReference>
<feature type="domain" description="Helicase ATP-binding" evidence="12">
    <location>
        <begin position="996"/>
        <end position="1160"/>
    </location>
</feature>
<dbReference type="InterPro" id="IPR000504">
    <property type="entry name" value="RRM_dom"/>
</dbReference>
<feature type="compositionally biased region" description="Pro residues" evidence="10">
    <location>
        <begin position="75"/>
        <end position="84"/>
    </location>
</feature>
<evidence type="ECO:0000256" key="10">
    <source>
        <dbReference type="SAM" id="MobiDB-lite"/>
    </source>
</evidence>
<dbReference type="PROSITE" id="PS51192">
    <property type="entry name" value="HELICASE_ATP_BIND_1"/>
    <property type="match status" value="1"/>
</dbReference>
<feature type="compositionally biased region" description="Basic and acidic residues" evidence="10">
    <location>
        <begin position="320"/>
        <end position="349"/>
    </location>
</feature>
<dbReference type="SUPFAM" id="SSF54928">
    <property type="entry name" value="RNA-binding domain, RBD"/>
    <property type="match status" value="1"/>
</dbReference>
<sequence length="2429" mass="274324">MSQDKRGPNRGRGGLNQRGRSGYLLPFPNYSEAGFNSGFQREPPSPPPPYHPPYHPPPSQPPPYQQSFPTQTHFPPQPPFPTQPALPSQFYPTNQPTAQAPGASYITVAVTQMPANHFPTQEAPQSHFGRQQPPSTYFPREEPPQDRYMQPPASYHQSEIRGGDPAQHNPDYSRPNPRERHPSSGRYADDHQSKPRYHPGSRGKPPRNDHYDDRWDNSNTERNDRQQNQPHFRSNDFKSQPQNEPCYQKSGRPQNEPDNSRPGYVYHPQNRSQPLHTSEQNRPSHFGNERNPGRQYGNRSVPPDKVTSPPPLFQQHAPGRNRDRGDKQSKFSQENKETGEGRPRKKSQERNYPAYRSRLNSSDSNYSDRSESRANYQGRNKYHQEKPLPGSVDRNVPPSKHDSDVLNSVQGNISKEKHYHDKKARGTVNKPNQDKVSDHRDSARNENTEQGFKRDKGVERAFKGKVTAKTSPERKTTSDASSQESEESTSEVLGDTKDAKGQKKTRNRYRKQKVFMEKNKSKFQSMPDLNLKDSRRCSVQETESHYAEESKADNEATANNLKKKWNHKKKRPVKNPKQSDTETGKENAEVVSVPRVTKASIQIGKCFEDIASFKEVISQNIELSAGNSSLEFVEGSVICSERQGLGTILVTASSKQLSKRLVKGLCAKLRKELKVNVEYDICGVEENKQVKEDNSPAKGKHHNKSFLKTNDFTRRSMRKKVTEIFEKSSLGDEKQKTTGNKKIDPSKAKVGEELLAETKAERNKSNDDTWEDPTKISVSINRIFPRKEDVFGLVSSIVEDKTICIRLVPNSVSMAKTQTLCDFEVSRKENIRLIIEKLQAFEFNGVKVRCFVVADGKSVGKDSSYKGENMQEQIKESIEKIRKKTQTVLDLHETKIELLDNALKVMESSVYNEEDSDNFDEDNNYEQAAFYDKLKEVTRQREMFCLRRDQLIESVSKLEPLTVTIKTLTDLLQSVGVECERLKAALPIYARRDDIVKQVSQNQVSIILGETGSGKSTQMAQYIYEAGLAGQGLIVCTQPRKVAAVTLAERVAKEMADRVGNLVGYKTGMKKNITKDKTKIVFATDHCLLNECLADPTLSQYTCIIVDEAHERSIYTDLLLGMIKACLSNRPDLKVIITSATIDPDIFIRYFSSGPELRVSGRTFPVEVIYSKPDDSPEFENFEMKAVAKALEIHKNEDPGDILVFLTSPVEITRCCEEFEKCMTGRQDFKCFPLHGQLSPDEQRKVFQQLNKGIRKIVFATNCAETSITIDGIKYVIDTGVAKEMRYDGKKNICSLGTFVISKSSADQRKGRAGRTASGKCYRLFSEEGYKNMEVSSQPEILRVPLGQSVLKLAELGVDVKKYDFVEAPSVEAIESALSNLRDLGAISSEGITDVGRWISKLPLSPKEGFLVYHGNQKGLLYDSVVLASLIANGSNLFYRGMTESEVQISAKSKSLFGSIYGDVFTWLEVFKVWITIPPKEQPMWCKKNGINYKAINFARQFVKEVSSVLKNELGVTLENSFSSDESAAVLLRKILFDANVASVCHYLGHVRAGYYALVAERQVHLHPSSTLLSSNSQPEWIVYTEFTKTSRDFIKGITVVEEDWVMEAAKEGRLKVDINWVKSLKSVLVHREMVGPSVFRKLVGARYSQLRVWEDELATAGMKAVVVEADYDLGTIEIFSTSPMVQDTIDSFATTKQETIRALQLEETEISILEKRGTEPSGARVLIGEGGCVKTLLLPDQSNAVLIKKAAHSTTEEEIRVKFRAFGEIKECVRFKRTDPWGFVRYSSFAEAQAAVDGTRKDEENCAVLKIDKHFKKMVSRFEARLSWCRRPIKASGTAFIKCPPIEKASLVGRRIYLPSGSCELQVSRRGDELVCFKTGQAQEMEIKKRIIEILDYDESLNQNIQVSVLREKVEPQSQGDINTIKESLAQSFSKYARDKFNINILPAKGNAINQVAFIHFENPTDGFQACSWLKGLLDVAGQSVEISPSLKTTLHVSKAIMNVCKNRFDEIIKGLEEFKQTNVHIRPLKQGDFAFDIKSENVKSMVEARELLQRELEGEVIDCTANNLVRKFLKQQGKEALKKIESMLDVLIVVNERREQIHIYGSVAKVNETQVEINRYLSKLAEGKQVDVFLKGPNKPAGLMKEVIKKYGSLQDDLVQQFSLTDVVIDFRQQKLSIFGPVECVDNAVHSISELAESLSRPGVERLEKELPDCVVCMCPVEHKSELYRLEACGHSYCLSCLKLQITVSVQDKTFPIICSEEHCGKPLVWKDLCFCIKKQWTSEQKLMDKSVNAFVASNPKKYKFCLTPECPVIYEVTTDEAGCEFNCPSCLVSLCTSCHTAYHAGLTCRMSTIEEEAARQLKQWVQGNPSQRKWCPKCKIGVEKTEGCNRMNCTSCRTCFCWVCLAIVADEQECYRHLMKEHGGFY</sequence>
<comment type="caution">
    <text evidence="15">The sequence shown here is derived from an EMBL/GenBank/DDBJ whole genome shotgun (WGS) entry which is preliminary data.</text>
</comment>
<feature type="region of interest" description="Disordered" evidence="10">
    <location>
        <begin position="728"/>
        <end position="747"/>
    </location>
</feature>
<feature type="region of interest" description="Disordered" evidence="10">
    <location>
        <begin position="116"/>
        <end position="586"/>
    </location>
</feature>
<dbReference type="Pfam" id="PF00271">
    <property type="entry name" value="Helicase_C"/>
    <property type="match status" value="1"/>
</dbReference>
<feature type="compositionally biased region" description="Basic residues" evidence="10">
    <location>
        <begin position="502"/>
        <end position="513"/>
    </location>
</feature>
<dbReference type="InterPro" id="IPR012677">
    <property type="entry name" value="Nucleotide-bd_a/b_plait_sf"/>
</dbReference>
<dbReference type="SMART" id="SM00847">
    <property type="entry name" value="HA2"/>
    <property type="match status" value="1"/>
</dbReference>
<feature type="compositionally biased region" description="Basic and acidic residues" evidence="10">
    <location>
        <begin position="577"/>
        <end position="586"/>
    </location>
</feature>
<feature type="compositionally biased region" description="Basic and acidic residues" evidence="10">
    <location>
        <begin position="176"/>
        <end position="193"/>
    </location>
</feature>
<keyword evidence="4" id="KW-0547">Nucleotide-binding</keyword>
<keyword evidence="1" id="KW-0808">Transferase</keyword>
<feature type="domain" description="RING-type" evidence="14">
    <location>
        <begin position="2212"/>
        <end position="2429"/>
    </location>
</feature>
<feature type="compositionally biased region" description="Basic and acidic residues" evidence="10">
    <location>
        <begin position="530"/>
        <end position="554"/>
    </location>
</feature>
<evidence type="ECO:0008006" key="17">
    <source>
        <dbReference type="Google" id="ProtNLM"/>
    </source>
</evidence>
<dbReference type="InterPro" id="IPR017907">
    <property type="entry name" value="Znf_RING_CS"/>
</dbReference>
<feature type="compositionally biased region" description="Basic residues" evidence="10">
    <location>
        <begin position="194"/>
        <end position="205"/>
    </location>
</feature>
<dbReference type="SMART" id="SM00490">
    <property type="entry name" value="HELICc"/>
    <property type="match status" value="1"/>
</dbReference>
<dbReference type="PROSITE" id="PS50102">
    <property type="entry name" value="RRM"/>
    <property type="match status" value="1"/>
</dbReference>
<dbReference type="EMBL" id="CAJHNH020008571">
    <property type="protein sequence ID" value="CAG5136790.1"/>
    <property type="molecule type" value="Genomic_DNA"/>
</dbReference>
<dbReference type="SUPFAM" id="SSF57850">
    <property type="entry name" value="RING/U-box"/>
    <property type="match status" value="2"/>
</dbReference>
<evidence type="ECO:0000259" key="12">
    <source>
        <dbReference type="PROSITE" id="PS51192"/>
    </source>
</evidence>
<feature type="compositionally biased region" description="Polar residues" evidence="10">
    <location>
        <begin position="116"/>
        <end position="135"/>
    </location>
</feature>
<evidence type="ECO:0000256" key="7">
    <source>
        <dbReference type="ARBA" id="ARBA00022833"/>
    </source>
</evidence>
<feature type="compositionally biased region" description="Pro residues" evidence="10">
    <location>
        <begin position="43"/>
        <end position="64"/>
    </location>
</feature>
<evidence type="ECO:0000256" key="3">
    <source>
        <dbReference type="ARBA" id="ARBA00022737"/>
    </source>
</evidence>
<dbReference type="Gene3D" id="3.30.70.330">
    <property type="match status" value="1"/>
</dbReference>
<dbReference type="CDD" id="cd20335">
    <property type="entry name" value="BRcat_RBR"/>
    <property type="match status" value="1"/>
</dbReference>
<evidence type="ECO:0000256" key="2">
    <source>
        <dbReference type="ARBA" id="ARBA00022723"/>
    </source>
</evidence>
<feature type="region of interest" description="Disordered" evidence="10">
    <location>
        <begin position="1"/>
        <end position="103"/>
    </location>
</feature>
<evidence type="ECO:0000259" key="14">
    <source>
        <dbReference type="PROSITE" id="PS51873"/>
    </source>
</evidence>
<dbReference type="OrthoDB" id="10009520at2759"/>
<dbReference type="GO" id="GO:0003723">
    <property type="term" value="F:RNA binding"/>
    <property type="evidence" value="ECO:0007669"/>
    <property type="project" value="UniProtKB-UniRule"/>
</dbReference>
<dbReference type="GO" id="GO:0016740">
    <property type="term" value="F:transferase activity"/>
    <property type="evidence" value="ECO:0007669"/>
    <property type="project" value="UniProtKB-KW"/>
</dbReference>
<evidence type="ECO:0000256" key="9">
    <source>
        <dbReference type="PROSITE-ProRule" id="PRU00176"/>
    </source>
</evidence>
<evidence type="ECO:0000256" key="8">
    <source>
        <dbReference type="ARBA" id="ARBA00022840"/>
    </source>
</evidence>
<dbReference type="CDD" id="cd00590">
    <property type="entry name" value="RRM_SF"/>
    <property type="match status" value="1"/>
</dbReference>
<dbReference type="SMART" id="SM00647">
    <property type="entry name" value="IBR"/>
    <property type="match status" value="2"/>
</dbReference>
<dbReference type="InterPro" id="IPR044066">
    <property type="entry name" value="TRIAD_supradom"/>
</dbReference>
<feature type="domain" description="Helicase C-terminal" evidence="13">
    <location>
        <begin position="1186"/>
        <end position="1357"/>
    </location>
</feature>
<dbReference type="InterPro" id="IPR002867">
    <property type="entry name" value="IBR_dom"/>
</dbReference>
<feature type="compositionally biased region" description="Low complexity" evidence="10">
    <location>
        <begin position="65"/>
        <end position="74"/>
    </location>
</feature>
<evidence type="ECO:0000259" key="11">
    <source>
        <dbReference type="PROSITE" id="PS50102"/>
    </source>
</evidence>
<organism evidence="15 16">
    <name type="scientific">Candidula unifasciata</name>
    <dbReference type="NCBI Taxonomy" id="100452"/>
    <lineage>
        <taxon>Eukaryota</taxon>
        <taxon>Metazoa</taxon>
        <taxon>Spiralia</taxon>
        <taxon>Lophotrochozoa</taxon>
        <taxon>Mollusca</taxon>
        <taxon>Gastropoda</taxon>
        <taxon>Heterobranchia</taxon>
        <taxon>Euthyneura</taxon>
        <taxon>Panpulmonata</taxon>
        <taxon>Eupulmonata</taxon>
        <taxon>Stylommatophora</taxon>
        <taxon>Helicina</taxon>
        <taxon>Helicoidea</taxon>
        <taxon>Geomitridae</taxon>
        <taxon>Candidula</taxon>
    </lineage>
</organism>
<dbReference type="GO" id="GO:0005524">
    <property type="term" value="F:ATP binding"/>
    <property type="evidence" value="ECO:0007669"/>
    <property type="project" value="UniProtKB-KW"/>
</dbReference>
<keyword evidence="6" id="KW-0833">Ubl conjugation pathway</keyword>
<dbReference type="CDD" id="cd18791">
    <property type="entry name" value="SF2_C_RHA"/>
    <property type="match status" value="1"/>
</dbReference>
<dbReference type="InterPro" id="IPR011709">
    <property type="entry name" value="DEAD-box_helicase_OB_fold"/>
</dbReference>
<dbReference type="InterPro" id="IPR014001">
    <property type="entry name" value="Helicase_ATP-bd"/>
</dbReference>
<keyword evidence="5" id="KW-0863">Zinc-finger</keyword>
<dbReference type="Pfam" id="PF00076">
    <property type="entry name" value="RRM_1"/>
    <property type="match status" value="1"/>
</dbReference>
<dbReference type="InterPro" id="IPR001650">
    <property type="entry name" value="Helicase_C-like"/>
</dbReference>
<dbReference type="Pfam" id="PF07717">
    <property type="entry name" value="OB_NTP_bind"/>
    <property type="match status" value="1"/>
</dbReference>
<dbReference type="Pfam" id="PF22191">
    <property type="entry name" value="IBR_1"/>
    <property type="match status" value="1"/>
</dbReference>
<dbReference type="PROSITE" id="PS00518">
    <property type="entry name" value="ZF_RING_1"/>
    <property type="match status" value="1"/>
</dbReference>
<dbReference type="PANTHER" id="PTHR18934">
    <property type="entry name" value="ATP-DEPENDENT RNA HELICASE"/>
    <property type="match status" value="1"/>
</dbReference>
<evidence type="ECO:0000256" key="6">
    <source>
        <dbReference type="ARBA" id="ARBA00022786"/>
    </source>
</evidence>
<reference evidence="15" key="1">
    <citation type="submission" date="2021-04" db="EMBL/GenBank/DDBJ databases">
        <authorList>
            <consortium name="Molecular Ecology Group"/>
        </authorList>
    </citation>
    <scope>NUCLEOTIDE SEQUENCE</scope>
</reference>
<dbReference type="CDD" id="cd17917">
    <property type="entry name" value="DEXHc_RHA-like"/>
    <property type="match status" value="1"/>
</dbReference>
<dbReference type="PROSITE" id="PS51194">
    <property type="entry name" value="HELICASE_CTER"/>
    <property type="match status" value="1"/>
</dbReference>
<dbReference type="Pfam" id="PF00270">
    <property type="entry name" value="DEAD"/>
    <property type="match status" value="1"/>
</dbReference>
<dbReference type="Pfam" id="PF24471">
    <property type="entry name" value="KH_DEAH11"/>
    <property type="match status" value="1"/>
</dbReference>
<feature type="compositionally biased region" description="Basic and acidic residues" evidence="10">
    <location>
        <begin position="432"/>
        <end position="462"/>
    </location>
</feature>
<dbReference type="Proteomes" id="UP000678393">
    <property type="component" value="Unassembled WGS sequence"/>
</dbReference>
<dbReference type="InterPro" id="IPR056245">
    <property type="entry name" value="KH_DEAH11/12"/>
</dbReference>
<feature type="domain" description="RRM" evidence="11">
    <location>
        <begin position="1744"/>
        <end position="1817"/>
    </location>
</feature>
<feature type="compositionally biased region" description="Basic residues" evidence="10">
    <location>
        <begin position="561"/>
        <end position="574"/>
    </location>
</feature>
<dbReference type="PANTHER" id="PTHR18934:SF81">
    <property type="entry name" value="ATP-DEPENDENT RNA HELICASE DEAH11, CHLOROPLASTIC-RELATED"/>
    <property type="match status" value="1"/>
</dbReference>
<dbReference type="InterPro" id="IPR007502">
    <property type="entry name" value="Helicase-assoc_dom"/>
</dbReference>
<feature type="compositionally biased region" description="Polar residues" evidence="10">
    <location>
        <begin position="226"/>
        <end position="257"/>
    </location>
</feature>
<dbReference type="GO" id="GO:0008270">
    <property type="term" value="F:zinc ion binding"/>
    <property type="evidence" value="ECO:0007669"/>
    <property type="project" value="UniProtKB-KW"/>
</dbReference>
<keyword evidence="7" id="KW-0862">Zinc</keyword>
<dbReference type="CDD" id="cd22585">
    <property type="entry name" value="Rcat_RBR_DEAH12-like"/>
    <property type="match status" value="1"/>
</dbReference>
<feature type="compositionally biased region" description="Low complexity" evidence="10">
    <location>
        <begin position="355"/>
        <end position="365"/>
    </location>
</feature>
<dbReference type="Pfam" id="PF01485">
    <property type="entry name" value="IBR"/>
    <property type="match status" value="1"/>
</dbReference>
<protein>
    <recommendedName>
        <fullName evidence="17">RNA helicase</fullName>
    </recommendedName>
</protein>
<dbReference type="Gene3D" id="1.20.120.1080">
    <property type="match status" value="1"/>
</dbReference>
<keyword evidence="8" id="KW-0067">ATP-binding</keyword>
<keyword evidence="2" id="KW-0479">Metal-binding</keyword>
<evidence type="ECO:0000313" key="16">
    <source>
        <dbReference type="Proteomes" id="UP000678393"/>
    </source>
</evidence>
<evidence type="ECO:0000256" key="5">
    <source>
        <dbReference type="ARBA" id="ARBA00022771"/>
    </source>
</evidence>
<dbReference type="InterPro" id="IPR013083">
    <property type="entry name" value="Znf_RING/FYVE/PHD"/>
</dbReference>
<evidence type="ECO:0000259" key="13">
    <source>
        <dbReference type="PROSITE" id="PS51194"/>
    </source>
</evidence>
<dbReference type="SMART" id="SM00487">
    <property type="entry name" value="DEXDc"/>
    <property type="match status" value="1"/>
</dbReference>
<keyword evidence="3" id="KW-0677">Repeat</keyword>
<gene>
    <name evidence="15" type="ORF">CUNI_LOCUS22348</name>
</gene>
<dbReference type="Gene3D" id="3.30.40.10">
    <property type="entry name" value="Zinc/RING finger domain, C3HC4 (zinc finger)"/>
    <property type="match status" value="1"/>
</dbReference>
<name>A0A8S4A883_9EUPU</name>
<evidence type="ECO:0000256" key="4">
    <source>
        <dbReference type="ARBA" id="ARBA00022741"/>
    </source>
</evidence>
<keyword evidence="9" id="KW-0694">RNA-binding</keyword>
<dbReference type="SUPFAM" id="SSF52540">
    <property type="entry name" value="P-loop containing nucleoside triphosphate hydrolases"/>
    <property type="match status" value="1"/>
</dbReference>
<dbReference type="GO" id="GO:0004386">
    <property type="term" value="F:helicase activity"/>
    <property type="evidence" value="ECO:0007669"/>
    <property type="project" value="TreeGrafter"/>
</dbReference>
<accession>A0A8S4A883</accession>
<dbReference type="InterPro" id="IPR027417">
    <property type="entry name" value="P-loop_NTPase"/>
</dbReference>
<dbReference type="InterPro" id="IPR035979">
    <property type="entry name" value="RBD_domain_sf"/>
</dbReference>
<dbReference type="PROSITE" id="PS51873">
    <property type="entry name" value="TRIAD"/>
    <property type="match status" value="1"/>
</dbReference>
<evidence type="ECO:0000313" key="15">
    <source>
        <dbReference type="EMBL" id="CAG5136790.1"/>
    </source>
</evidence>
<feature type="compositionally biased region" description="Polar residues" evidence="10">
    <location>
        <begin position="269"/>
        <end position="283"/>
    </location>
</feature>
<feature type="compositionally biased region" description="Basic and acidic residues" evidence="10">
    <location>
        <begin position="206"/>
        <end position="225"/>
    </location>
</feature>